<feature type="domain" description="HTH hxlR-type" evidence="4">
    <location>
        <begin position="12"/>
        <end position="111"/>
    </location>
</feature>
<dbReference type="PANTHER" id="PTHR33204">
    <property type="entry name" value="TRANSCRIPTIONAL REGULATOR, MARR FAMILY"/>
    <property type="match status" value="1"/>
</dbReference>
<evidence type="ECO:0000259" key="4">
    <source>
        <dbReference type="PROSITE" id="PS51118"/>
    </source>
</evidence>
<dbReference type="Gene3D" id="1.10.10.10">
    <property type="entry name" value="Winged helix-like DNA-binding domain superfamily/Winged helix DNA-binding domain"/>
    <property type="match status" value="1"/>
</dbReference>
<proteinExistence type="predicted"/>
<organism evidence="5 6">
    <name type="scientific">Arthrobacter burdickii</name>
    <dbReference type="NCBI Taxonomy" id="3035920"/>
    <lineage>
        <taxon>Bacteria</taxon>
        <taxon>Bacillati</taxon>
        <taxon>Actinomycetota</taxon>
        <taxon>Actinomycetes</taxon>
        <taxon>Micrococcales</taxon>
        <taxon>Micrococcaceae</taxon>
        <taxon>Arthrobacter</taxon>
    </lineage>
</organism>
<dbReference type="EMBL" id="JAROCG010000001">
    <property type="protein sequence ID" value="MDN4609946.1"/>
    <property type="molecule type" value="Genomic_DNA"/>
</dbReference>
<protein>
    <submittedName>
        <fullName evidence="5">Helix-turn-helix domain-containing protein</fullName>
    </submittedName>
</protein>
<dbReference type="PANTHER" id="PTHR33204:SF18">
    <property type="entry name" value="TRANSCRIPTIONAL REGULATORY PROTEIN"/>
    <property type="match status" value="1"/>
</dbReference>
<dbReference type="RefSeq" id="WP_301224753.1">
    <property type="nucleotide sequence ID" value="NZ_JAROCG010000001.1"/>
</dbReference>
<dbReference type="Proteomes" id="UP001174209">
    <property type="component" value="Unassembled WGS sequence"/>
</dbReference>
<keyword evidence="6" id="KW-1185">Reference proteome</keyword>
<evidence type="ECO:0000313" key="6">
    <source>
        <dbReference type="Proteomes" id="UP001174209"/>
    </source>
</evidence>
<accession>A0ABT8JZD4</accession>
<evidence type="ECO:0000313" key="5">
    <source>
        <dbReference type="EMBL" id="MDN4609946.1"/>
    </source>
</evidence>
<dbReference type="InterPro" id="IPR002577">
    <property type="entry name" value="HTH_HxlR"/>
</dbReference>
<dbReference type="SUPFAM" id="SSF46785">
    <property type="entry name" value="Winged helix' DNA-binding domain"/>
    <property type="match status" value="1"/>
</dbReference>
<keyword evidence="2" id="KW-0238">DNA-binding</keyword>
<sequence>MPLRSDWSDSQCPLARGLEVLGDPWSLLVLREVFFGKARFEDIKASTGIADSVLSKRLSALTAHDLLARRPYDDESGRTRHEYVLTPKGEGTLPVLNAMIHFAEQHLGAPSESAHMQIIHSSCGRRTTSADRCDACHEELTADTTTWVSFARAEGPVQLAGSQ</sequence>
<evidence type="ECO:0000256" key="2">
    <source>
        <dbReference type="ARBA" id="ARBA00023125"/>
    </source>
</evidence>
<dbReference type="InterPro" id="IPR036390">
    <property type="entry name" value="WH_DNA-bd_sf"/>
</dbReference>
<keyword evidence="1" id="KW-0805">Transcription regulation</keyword>
<comment type="caution">
    <text evidence="5">The sequence shown here is derived from an EMBL/GenBank/DDBJ whole genome shotgun (WGS) entry which is preliminary data.</text>
</comment>
<gene>
    <name evidence="5" type="ORF">P5G52_03615</name>
</gene>
<evidence type="ECO:0000256" key="3">
    <source>
        <dbReference type="ARBA" id="ARBA00023163"/>
    </source>
</evidence>
<evidence type="ECO:0000256" key="1">
    <source>
        <dbReference type="ARBA" id="ARBA00023015"/>
    </source>
</evidence>
<keyword evidence="3" id="KW-0804">Transcription</keyword>
<dbReference type="Pfam" id="PF01638">
    <property type="entry name" value="HxlR"/>
    <property type="match status" value="1"/>
</dbReference>
<name>A0ABT8JZD4_9MICC</name>
<reference evidence="5" key="1">
    <citation type="submission" date="2023-06" db="EMBL/GenBank/DDBJ databases">
        <title>MT1 and MT2 Draft Genomes of Novel Species.</title>
        <authorList>
            <person name="Venkateswaran K."/>
        </authorList>
    </citation>
    <scope>NUCLEOTIDE SEQUENCE</scope>
    <source>
        <strain evidence="5">IIF3SC-B10</strain>
    </source>
</reference>
<dbReference type="InterPro" id="IPR036388">
    <property type="entry name" value="WH-like_DNA-bd_sf"/>
</dbReference>
<dbReference type="PROSITE" id="PS51118">
    <property type="entry name" value="HTH_HXLR"/>
    <property type="match status" value="1"/>
</dbReference>